<organism evidence="3 4">
    <name type="scientific">Tetrapyrgos nigripes</name>
    <dbReference type="NCBI Taxonomy" id="182062"/>
    <lineage>
        <taxon>Eukaryota</taxon>
        <taxon>Fungi</taxon>
        <taxon>Dikarya</taxon>
        <taxon>Basidiomycota</taxon>
        <taxon>Agaricomycotina</taxon>
        <taxon>Agaricomycetes</taxon>
        <taxon>Agaricomycetidae</taxon>
        <taxon>Agaricales</taxon>
        <taxon>Marasmiineae</taxon>
        <taxon>Marasmiaceae</taxon>
        <taxon>Tetrapyrgos</taxon>
    </lineage>
</organism>
<feature type="compositionally biased region" description="Basic and acidic residues" evidence="1">
    <location>
        <begin position="439"/>
        <end position="454"/>
    </location>
</feature>
<sequence length="454" mass="51614">MEILGAIITKFQANLIMEYAEILFVALVMVIANDDSAKCREMAAQLIRSLIERLDDERRNTFMSHLHTWSGQYTQPQLVRVSSQVYGIVIEALQTEVSPYMSVILKDVNDVLKHGSEQLNAVDADDDAMDVDVDWQASYYSLIVLSKLVGAFPVLITQSNDIDWRLIVNHLLFPHAWVRTASCRLLGTLFGASAVQIPLADPETMDQEFSPYTRSGMKEIAQKLCTQLKSEHLDEGLSLQVVKCLFFIGKCYALVPFQNVEEEANKDNGEDEGDEEEDTGDQQGNDLPWLFSKLSYQLRSAIIARRNRSSSKPNWFHQPLSVIRWFAAMASHLEADVLGRFLVHILSPIYRVTEDDTIHDPKMGELKDLSTELQDLIQSKVGTTKFTQVYTQIRQGVAKVRRERKEARVLQVATNPQAAASRKMHKNAVKKESKKRKNREFVEGKGKLKRRREA</sequence>
<gene>
    <name evidence="3" type="ORF">D9758_002677</name>
</gene>
<evidence type="ECO:0000259" key="2">
    <source>
        <dbReference type="Pfam" id="PF23099"/>
    </source>
</evidence>
<dbReference type="InterPro" id="IPR052575">
    <property type="entry name" value="SSU_processome_comp_20"/>
</dbReference>
<dbReference type="Pfam" id="PF23099">
    <property type="entry name" value="UTP20_C"/>
    <property type="match status" value="1"/>
</dbReference>
<feature type="compositionally biased region" description="Basic residues" evidence="1">
    <location>
        <begin position="422"/>
        <end position="438"/>
    </location>
</feature>
<dbReference type="Proteomes" id="UP000559256">
    <property type="component" value="Unassembled WGS sequence"/>
</dbReference>
<reference evidence="3 4" key="1">
    <citation type="journal article" date="2020" name="ISME J.">
        <title>Uncovering the hidden diversity of litter-decomposition mechanisms in mushroom-forming fungi.</title>
        <authorList>
            <person name="Floudas D."/>
            <person name="Bentzer J."/>
            <person name="Ahren D."/>
            <person name="Johansson T."/>
            <person name="Persson P."/>
            <person name="Tunlid A."/>
        </authorList>
    </citation>
    <scope>NUCLEOTIDE SEQUENCE [LARGE SCALE GENOMIC DNA]</scope>
    <source>
        <strain evidence="3 4">CBS 291.85</strain>
    </source>
</reference>
<dbReference type="AlphaFoldDB" id="A0A8H5GQS6"/>
<feature type="domain" description="U3 small nucleolar RNA-associated protein 20 C-terminal" evidence="2">
    <location>
        <begin position="204"/>
        <end position="438"/>
    </location>
</feature>
<protein>
    <recommendedName>
        <fullName evidence="2">U3 small nucleolar RNA-associated protein 20 C-terminal domain-containing protein</fullName>
    </recommendedName>
</protein>
<feature type="compositionally biased region" description="Acidic residues" evidence="1">
    <location>
        <begin position="269"/>
        <end position="280"/>
    </location>
</feature>
<comment type="caution">
    <text evidence="3">The sequence shown here is derived from an EMBL/GenBank/DDBJ whole genome shotgun (WGS) entry which is preliminary data.</text>
</comment>
<dbReference type="Gene3D" id="1.25.10.10">
    <property type="entry name" value="Leucine-rich Repeat Variant"/>
    <property type="match status" value="1"/>
</dbReference>
<dbReference type="InterPro" id="IPR011989">
    <property type="entry name" value="ARM-like"/>
</dbReference>
<evidence type="ECO:0000256" key="1">
    <source>
        <dbReference type="SAM" id="MobiDB-lite"/>
    </source>
</evidence>
<feature type="region of interest" description="Disordered" evidence="1">
    <location>
        <begin position="413"/>
        <end position="454"/>
    </location>
</feature>
<dbReference type="InterPro" id="IPR057525">
    <property type="entry name" value="UTP20_C"/>
</dbReference>
<accession>A0A8H5GQS6</accession>
<dbReference type="EMBL" id="JAACJM010000013">
    <property type="protein sequence ID" value="KAF5369329.1"/>
    <property type="molecule type" value="Genomic_DNA"/>
</dbReference>
<dbReference type="GO" id="GO:0030686">
    <property type="term" value="C:90S preribosome"/>
    <property type="evidence" value="ECO:0007669"/>
    <property type="project" value="TreeGrafter"/>
</dbReference>
<dbReference type="PANTHER" id="PTHR17695">
    <property type="entry name" value="SMALL SUBUNIT PROCESSOME COMPONENT 20 HOMOLOG"/>
    <property type="match status" value="1"/>
</dbReference>
<proteinExistence type="predicted"/>
<dbReference type="OrthoDB" id="360653at2759"/>
<evidence type="ECO:0000313" key="3">
    <source>
        <dbReference type="EMBL" id="KAF5369329.1"/>
    </source>
</evidence>
<dbReference type="InterPro" id="IPR016024">
    <property type="entry name" value="ARM-type_fold"/>
</dbReference>
<evidence type="ECO:0000313" key="4">
    <source>
        <dbReference type="Proteomes" id="UP000559256"/>
    </source>
</evidence>
<dbReference type="GO" id="GO:0032040">
    <property type="term" value="C:small-subunit processome"/>
    <property type="evidence" value="ECO:0007669"/>
    <property type="project" value="TreeGrafter"/>
</dbReference>
<name>A0A8H5GQS6_9AGAR</name>
<keyword evidence="4" id="KW-1185">Reference proteome</keyword>
<dbReference type="SUPFAM" id="SSF48371">
    <property type="entry name" value="ARM repeat"/>
    <property type="match status" value="1"/>
</dbReference>
<dbReference type="PANTHER" id="PTHR17695:SF11">
    <property type="entry name" value="SMALL SUBUNIT PROCESSOME COMPONENT 20 HOMOLOG"/>
    <property type="match status" value="1"/>
</dbReference>
<feature type="region of interest" description="Disordered" evidence="1">
    <location>
        <begin position="264"/>
        <end position="286"/>
    </location>
</feature>